<feature type="compositionally biased region" description="Basic and acidic residues" evidence="1">
    <location>
        <begin position="107"/>
        <end position="118"/>
    </location>
</feature>
<feature type="compositionally biased region" description="Basic and acidic residues" evidence="1">
    <location>
        <begin position="288"/>
        <end position="307"/>
    </location>
</feature>
<dbReference type="GO" id="GO:0004526">
    <property type="term" value="F:ribonuclease P activity"/>
    <property type="evidence" value="ECO:0007669"/>
    <property type="project" value="TreeGrafter"/>
</dbReference>
<dbReference type="GO" id="GO:0000172">
    <property type="term" value="C:ribonuclease MRP complex"/>
    <property type="evidence" value="ECO:0007669"/>
    <property type="project" value="TreeGrafter"/>
</dbReference>
<dbReference type="OrthoDB" id="20109at2759"/>
<dbReference type="PANTHER" id="PTHR28272:SF1">
    <property type="entry name" value="RIBONUCLEASES P_MRP PROTEIN SUBUNIT POP3"/>
    <property type="match status" value="1"/>
</dbReference>
<dbReference type="GO" id="GO:0005829">
    <property type="term" value="C:cytosol"/>
    <property type="evidence" value="ECO:0007669"/>
    <property type="project" value="TreeGrafter"/>
</dbReference>
<name>A0A1Y2IE81_TRAC3</name>
<dbReference type="Pfam" id="PF08228">
    <property type="entry name" value="RNase_P_pop3"/>
    <property type="match status" value="1"/>
</dbReference>
<evidence type="ECO:0000256" key="1">
    <source>
        <dbReference type="SAM" id="MobiDB-lite"/>
    </source>
</evidence>
<accession>A0A1Y2IE81</accession>
<feature type="region of interest" description="Disordered" evidence="1">
    <location>
        <begin position="288"/>
        <end position="328"/>
    </location>
</feature>
<protein>
    <submittedName>
        <fullName evidence="2">Uncharacterized protein</fullName>
    </submittedName>
</protein>
<evidence type="ECO:0000313" key="3">
    <source>
        <dbReference type="Proteomes" id="UP000193067"/>
    </source>
</evidence>
<dbReference type="PANTHER" id="PTHR28272">
    <property type="entry name" value="RIBONUCLEASES P/MRP PROTEIN SUBUNIT POP3"/>
    <property type="match status" value="1"/>
</dbReference>
<dbReference type="GO" id="GO:0034965">
    <property type="term" value="P:intronic box C/D snoRNA processing"/>
    <property type="evidence" value="ECO:0007669"/>
    <property type="project" value="TreeGrafter"/>
</dbReference>
<feature type="region of interest" description="Disordered" evidence="1">
    <location>
        <begin position="1"/>
        <end position="20"/>
    </location>
</feature>
<dbReference type="AlphaFoldDB" id="A0A1Y2IE81"/>
<proteinExistence type="predicted"/>
<organism evidence="2 3">
    <name type="scientific">Trametes coccinea (strain BRFM310)</name>
    <name type="common">Pycnoporus coccineus</name>
    <dbReference type="NCBI Taxonomy" id="1353009"/>
    <lineage>
        <taxon>Eukaryota</taxon>
        <taxon>Fungi</taxon>
        <taxon>Dikarya</taxon>
        <taxon>Basidiomycota</taxon>
        <taxon>Agaricomycotina</taxon>
        <taxon>Agaricomycetes</taxon>
        <taxon>Polyporales</taxon>
        <taxon>Polyporaceae</taxon>
        <taxon>Trametes</taxon>
    </lineage>
</organism>
<reference evidence="2 3" key="1">
    <citation type="journal article" date="2015" name="Biotechnol. Biofuels">
        <title>Enhanced degradation of softwood versus hardwood by the white-rot fungus Pycnoporus coccineus.</title>
        <authorList>
            <person name="Couturier M."/>
            <person name="Navarro D."/>
            <person name="Chevret D."/>
            <person name="Henrissat B."/>
            <person name="Piumi F."/>
            <person name="Ruiz-Duenas F.J."/>
            <person name="Martinez A.T."/>
            <person name="Grigoriev I.V."/>
            <person name="Riley R."/>
            <person name="Lipzen A."/>
            <person name="Berrin J.G."/>
            <person name="Master E.R."/>
            <person name="Rosso M.N."/>
        </authorList>
    </citation>
    <scope>NUCLEOTIDE SEQUENCE [LARGE SCALE GENOMIC DNA]</scope>
    <source>
        <strain evidence="2 3">BRFM310</strain>
    </source>
</reference>
<dbReference type="Proteomes" id="UP000193067">
    <property type="component" value="Unassembled WGS sequence"/>
</dbReference>
<dbReference type="GO" id="GO:0005655">
    <property type="term" value="C:nucleolar ribonuclease P complex"/>
    <property type="evidence" value="ECO:0007669"/>
    <property type="project" value="TreeGrafter"/>
</dbReference>
<gene>
    <name evidence="2" type="ORF">PYCCODRAFT_1415728</name>
</gene>
<dbReference type="GO" id="GO:0000171">
    <property type="term" value="F:ribonuclease MRP activity"/>
    <property type="evidence" value="ECO:0007669"/>
    <property type="project" value="TreeGrafter"/>
</dbReference>
<keyword evidence="3" id="KW-1185">Reference proteome</keyword>
<dbReference type="InterPro" id="IPR013241">
    <property type="entry name" value="RNase_P_Pop3"/>
</dbReference>
<evidence type="ECO:0000313" key="2">
    <source>
        <dbReference type="EMBL" id="OSC99455.1"/>
    </source>
</evidence>
<dbReference type="EMBL" id="KZ084127">
    <property type="protein sequence ID" value="OSC99455.1"/>
    <property type="molecule type" value="Genomic_DNA"/>
</dbReference>
<sequence>MSDKVARSHNSLSNRAKARDGADRKVVFRSVVDNPFRVQWPSIPMNVQNTALACVVDMLAGVAEYNISREQNSRRKRRRLNSTSRGNAAQNIQESIEVTDNATTNRKQPESGNARDDDPASDIPPLIVSSLSVGINEVTKRLERLASSHRRIVTPNSHAADGIAAEGTQAAPQSRVVLACRADIDPPSLLGHIPNLVAGCNSSPAASASQQRTWLVPLPKGAEQTLANALGLRRASMILIEDSAPGFLTLEPLLRGIPLLTAPWLLPPSLSQSVALVPTHIKQLRTTAPKDMKAAKETRSRERAAARERRKANKQSEIPKRMKITSAA</sequence>
<feature type="region of interest" description="Disordered" evidence="1">
    <location>
        <begin position="70"/>
        <end position="123"/>
    </location>
</feature>
<dbReference type="GO" id="GO:0006364">
    <property type="term" value="P:rRNA processing"/>
    <property type="evidence" value="ECO:0007669"/>
    <property type="project" value="InterPro"/>
</dbReference>
<feature type="compositionally biased region" description="Polar residues" evidence="1">
    <location>
        <begin position="86"/>
        <end position="106"/>
    </location>
</feature>
<dbReference type="GO" id="GO:0008033">
    <property type="term" value="P:tRNA processing"/>
    <property type="evidence" value="ECO:0007669"/>
    <property type="project" value="InterPro"/>
</dbReference>
<dbReference type="STRING" id="1353009.A0A1Y2IE81"/>